<dbReference type="InterPro" id="IPR050204">
    <property type="entry name" value="AraC_XylS_family_regulators"/>
</dbReference>
<dbReference type="InterPro" id="IPR037923">
    <property type="entry name" value="HTH-like"/>
</dbReference>
<dbReference type="GO" id="GO:0003700">
    <property type="term" value="F:DNA-binding transcription factor activity"/>
    <property type="evidence" value="ECO:0007669"/>
    <property type="project" value="InterPro"/>
</dbReference>
<keyword evidence="2" id="KW-0238">DNA-binding</keyword>
<dbReference type="GO" id="GO:0043565">
    <property type="term" value="F:sequence-specific DNA binding"/>
    <property type="evidence" value="ECO:0007669"/>
    <property type="project" value="InterPro"/>
</dbReference>
<dbReference type="PANTHER" id="PTHR46796">
    <property type="entry name" value="HTH-TYPE TRANSCRIPTIONAL ACTIVATOR RHAS-RELATED"/>
    <property type="match status" value="1"/>
</dbReference>
<dbReference type="EMBL" id="CP159289">
    <property type="protein sequence ID" value="XCH23903.1"/>
    <property type="molecule type" value="Genomic_DNA"/>
</dbReference>
<dbReference type="RefSeq" id="WP_353719227.1">
    <property type="nucleotide sequence ID" value="NZ_CP159289.1"/>
</dbReference>
<accession>A0AAU8FKE5</accession>
<organism evidence="5">
    <name type="scientific">Dyadobacter sp. 676</name>
    <dbReference type="NCBI Taxonomy" id="3088362"/>
    <lineage>
        <taxon>Bacteria</taxon>
        <taxon>Pseudomonadati</taxon>
        <taxon>Bacteroidota</taxon>
        <taxon>Cytophagia</taxon>
        <taxon>Cytophagales</taxon>
        <taxon>Spirosomataceae</taxon>
        <taxon>Dyadobacter</taxon>
    </lineage>
</organism>
<dbReference type="SUPFAM" id="SSF51215">
    <property type="entry name" value="Regulatory protein AraC"/>
    <property type="match status" value="1"/>
</dbReference>
<dbReference type="SUPFAM" id="SSF46689">
    <property type="entry name" value="Homeodomain-like"/>
    <property type="match status" value="1"/>
</dbReference>
<dbReference type="SMART" id="SM00342">
    <property type="entry name" value="HTH_ARAC"/>
    <property type="match status" value="1"/>
</dbReference>
<reference evidence="5" key="1">
    <citation type="submission" date="2024-06" db="EMBL/GenBank/DDBJ databases">
        <title>Sequencing and assembly of the genome of Dyadobacter sp. strain 676, a symbiont of Cyamopsis tetragonoloba.</title>
        <authorList>
            <person name="Guro P."/>
            <person name="Sazanova A."/>
            <person name="Kuznetsova I."/>
            <person name="Belimov A."/>
            <person name="Safronova V."/>
        </authorList>
    </citation>
    <scope>NUCLEOTIDE SEQUENCE</scope>
    <source>
        <strain evidence="5">676</strain>
    </source>
</reference>
<dbReference type="InterPro" id="IPR054015">
    <property type="entry name" value="ExsA-like_N"/>
</dbReference>
<dbReference type="InterPro" id="IPR018060">
    <property type="entry name" value="HTH_AraC"/>
</dbReference>
<dbReference type="Gene3D" id="1.10.10.60">
    <property type="entry name" value="Homeodomain-like"/>
    <property type="match status" value="1"/>
</dbReference>
<name>A0AAU8FKE5_9BACT</name>
<evidence type="ECO:0000256" key="2">
    <source>
        <dbReference type="ARBA" id="ARBA00023125"/>
    </source>
</evidence>
<keyword evidence="3" id="KW-0804">Transcription</keyword>
<gene>
    <name evidence="5" type="ORF">ABV298_26895</name>
</gene>
<protein>
    <submittedName>
        <fullName evidence="5">AraC family transcriptional regulator</fullName>
    </submittedName>
</protein>
<feature type="domain" description="HTH araC/xylS-type" evidence="4">
    <location>
        <begin position="163"/>
        <end position="261"/>
    </location>
</feature>
<evidence type="ECO:0000256" key="3">
    <source>
        <dbReference type="ARBA" id="ARBA00023163"/>
    </source>
</evidence>
<evidence type="ECO:0000259" key="4">
    <source>
        <dbReference type="PROSITE" id="PS01124"/>
    </source>
</evidence>
<keyword evidence="1" id="KW-0805">Transcription regulation</keyword>
<dbReference type="Pfam" id="PF22200">
    <property type="entry name" value="ExsA_N"/>
    <property type="match status" value="1"/>
</dbReference>
<dbReference type="InterPro" id="IPR009057">
    <property type="entry name" value="Homeodomain-like_sf"/>
</dbReference>
<evidence type="ECO:0000256" key="1">
    <source>
        <dbReference type="ARBA" id="ARBA00023015"/>
    </source>
</evidence>
<proteinExistence type="predicted"/>
<evidence type="ECO:0000313" key="5">
    <source>
        <dbReference type="EMBL" id="XCH23903.1"/>
    </source>
</evidence>
<dbReference type="Pfam" id="PF12833">
    <property type="entry name" value="HTH_18"/>
    <property type="match status" value="1"/>
</dbReference>
<dbReference type="PROSITE" id="PS01124">
    <property type="entry name" value="HTH_ARAC_FAMILY_2"/>
    <property type="match status" value="1"/>
</dbReference>
<sequence length="263" mass="30937">MEIYPCHYEPTISNEQFIPDHIFIYLETGFMNVFYGNKVYEMRAGDYCFVKRNHLARYRKGELSGRPFKSVAVFLTQEFLRLFREEYTIEAVECPGGTDAILHLDRHPMLESFVHSMRPYMQLEGRERNDFMNLKTRELTLVLLKTNPALGPVLFDFSDPGKIDLEDFMNRNFRFNVSLQRFSYLSGRSLTVFKEDFKKVFHTSPGKWLIEKRLTEARFQIETLGRRPSEVYLEVGFEDLSHFSFAFKKKFGASPNRLLKAGV</sequence>
<dbReference type="AlphaFoldDB" id="A0AAU8FKE5"/>